<dbReference type="AlphaFoldDB" id="A0A9D4HFR1"/>
<keyword evidence="3" id="KW-1185">Reference proteome</keyword>
<evidence type="ECO:0000313" key="3">
    <source>
        <dbReference type="Proteomes" id="UP000828390"/>
    </source>
</evidence>
<reference evidence="2" key="2">
    <citation type="submission" date="2020-11" db="EMBL/GenBank/DDBJ databases">
        <authorList>
            <person name="McCartney M.A."/>
            <person name="Auch B."/>
            <person name="Kono T."/>
            <person name="Mallez S."/>
            <person name="Becker A."/>
            <person name="Gohl D.M."/>
            <person name="Silverstein K.A.T."/>
            <person name="Koren S."/>
            <person name="Bechman K.B."/>
            <person name="Herman A."/>
            <person name="Abrahante J.E."/>
            <person name="Garbe J."/>
        </authorList>
    </citation>
    <scope>NUCLEOTIDE SEQUENCE</scope>
    <source>
        <strain evidence="2">Duluth1</strain>
        <tissue evidence="2">Whole animal</tissue>
    </source>
</reference>
<proteinExistence type="predicted"/>
<dbReference type="InterPro" id="IPR000210">
    <property type="entry name" value="BTB/POZ_dom"/>
</dbReference>
<dbReference type="Pfam" id="PF00651">
    <property type="entry name" value="BTB"/>
    <property type="match status" value="1"/>
</dbReference>
<dbReference type="EMBL" id="JAIWYP010000013">
    <property type="protein sequence ID" value="KAH3715968.1"/>
    <property type="molecule type" value="Genomic_DNA"/>
</dbReference>
<dbReference type="SUPFAM" id="SSF54695">
    <property type="entry name" value="POZ domain"/>
    <property type="match status" value="1"/>
</dbReference>
<gene>
    <name evidence="2" type="ORF">DPMN_058684</name>
</gene>
<protein>
    <recommendedName>
        <fullName evidence="1">BTB domain-containing protein</fullName>
    </recommendedName>
</protein>
<sequence>MYQLILNALHKPNVRKSSVGKHLTISVKKYDPEVFRMIIQFIHCGYATIDDVTVTGLLCGADQFELREMKQACWKYIDTRLECGSAESILRASRSYRQHRVYEEIVDEVSD</sequence>
<feature type="domain" description="BTB" evidence="1">
    <location>
        <begin position="23"/>
        <end position="79"/>
    </location>
</feature>
<comment type="caution">
    <text evidence="2">The sequence shown here is derived from an EMBL/GenBank/DDBJ whole genome shotgun (WGS) entry which is preliminary data.</text>
</comment>
<dbReference type="InterPro" id="IPR011333">
    <property type="entry name" value="SKP1/BTB/POZ_sf"/>
</dbReference>
<dbReference type="Gene3D" id="3.30.710.10">
    <property type="entry name" value="Potassium Channel Kv1.1, Chain A"/>
    <property type="match status" value="1"/>
</dbReference>
<organism evidence="2 3">
    <name type="scientific">Dreissena polymorpha</name>
    <name type="common">Zebra mussel</name>
    <name type="synonym">Mytilus polymorpha</name>
    <dbReference type="NCBI Taxonomy" id="45954"/>
    <lineage>
        <taxon>Eukaryota</taxon>
        <taxon>Metazoa</taxon>
        <taxon>Spiralia</taxon>
        <taxon>Lophotrochozoa</taxon>
        <taxon>Mollusca</taxon>
        <taxon>Bivalvia</taxon>
        <taxon>Autobranchia</taxon>
        <taxon>Heteroconchia</taxon>
        <taxon>Euheterodonta</taxon>
        <taxon>Imparidentia</taxon>
        <taxon>Neoheterodontei</taxon>
        <taxon>Myida</taxon>
        <taxon>Dreissenoidea</taxon>
        <taxon>Dreissenidae</taxon>
        <taxon>Dreissena</taxon>
    </lineage>
</organism>
<accession>A0A9D4HFR1</accession>
<name>A0A9D4HFR1_DREPO</name>
<evidence type="ECO:0000313" key="2">
    <source>
        <dbReference type="EMBL" id="KAH3715968.1"/>
    </source>
</evidence>
<reference evidence="2" key="1">
    <citation type="journal article" date="2019" name="bioRxiv">
        <title>The Genome of the Zebra Mussel, Dreissena polymorpha: A Resource for Invasive Species Research.</title>
        <authorList>
            <person name="McCartney M.A."/>
            <person name="Auch B."/>
            <person name="Kono T."/>
            <person name="Mallez S."/>
            <person name="Zhang Y."/>
            <person name="Obille A."/>
            <person name="Becker A."/>
            <person name="Abrahante J.E."/>
            <person name="Garbe J."/>
            <person name="Badalamenti J.P."/>
            <person name="Herman A."/>
            <person name="Mangelson H."/>
            <person name="Liachko I."/>
            <person name="Sullivan S."/>
            <person name="Sone E.D."/>
            <person name="Koren S."/>
            <person name="Silverstein K.A.T."/>
            <person name="Beckman K.B."/>
            <person name="Gohl D.M."/>
        </authorList>
    </citation>
    <scope>NUCLEOTIDE SEQUENCE</scope>
    <source>
        <strain evidence="2">Duluth1</strain>
        <tissue evidence="2">Whole animal</tissue>
    </source>
</reference>
<evidence type="ECO:0000259" key="1">
    <source>
        <dbReference type="Pfam" id="PF00651"/>
    </source>
</evidence>
<dbReference type="Proteomes" id="UP000828390">
    <property type="component" value="Unassembled WGS sequence"/>
</dbReference>